<organism evidence="2 3">
    <name type="scientific">Ectocarpus siliculosus</name>
    <name type="common">Brown alga</name>
    <name type="synonym">Conferva siliculosa</name>
    <dbReference type="NCBI Taxonomy" id="2880"/>
    <lineage>
        <taxon>Eukaryota</taxon>
        <taxon>Sar</taxon>
        <taxon>Stramenopiles</taxon>
        <taxon>Ochrophyta</taxon>
        <taxon>PX clade</taxon>
        <taxon>Phaeophyceae</taxon>
        <taxon>Ectocarpales</taxon>
        <taxon>Ectocarpaceae</taxon>
        <taxon>Ectocarpus</taxon>
    </lineage>
</organism>
<dbReference type="InterPro" id="IPR046345">
    <property type="entry name" value="TraB_PrgY-like"/>
</dbReference>
<protein>
    <recommendedName>
        <fullName evidence="4">TraB domain-containing protein</fullName>
    </recommendedName>
</protein>
<name>D7FS36_ECTSI</name>
<dbReference type="EMBL" id="FN649760">
    <property type="protein sequence ID" value="CBJ30977.1"/>
    <property type="molecule type" value="Genomic_DNA"/>
</dbReference>
<feature type="region of interest" description="Disordered" evidence="1">
    <location>
        <begin position="61"/>
        <end position="89"/>
    </location>
</feature>
<evidence type="ECO:0008006" key="4">
    <source>
        <dbReference type="Google" id="ProtNLM"/>
    </source>
</evidence>
<dbReference type="Proteomes" id="UP000002630">
    <property type="component" value="Unassembled WGS sequence"/>
</dbReference>
<feature type="compositionally biased region" description="Gly residues" evidence="1">
    <location>
        <begin position="63"/>
        <end position="72"/>
    </location>
</feature>
<reference evidence="2 3" key="1">
    <citation type="journal article" date="2010" name="Nature">
        <title>The Ectocarpus genome and the independent evolution of multicellularity in brown algae.</title>
        <authorList>
            <person name="Cock J.M."/>
            <person name="Sterck L."/>
            <person name="Rouze P."/>
            <person name="Scornet D."/>
            <person name="Allen A.E."/>
            <person name="Amoutzias G."/>
            <person name="Anthouard V."/>
            <person name="Artiguenave F."/>
            <person name="Aury J.M."/>
            <person name="Badger J.H."/>
            <person name="Beszteri B."/>
            <person name="Billiau K."/>
            <person name="Bonnet E."/>
            <person name="Bothwell J.H."/>
            <person name="Bowler C."/>
            <person name="Boyen C."/>
            <person name="Brownlee C."/>
            <person name="Carrano C.J."/>
            <person name="Charrier B."/>
            <person name="Cho G.Y."/>
            <person name="Coelho S.M."/>
            <person name="Collen J."/>
            <person name="Corre E."/>
            <person name="Da Silva C."/>
            <person name="Delage L."/>
            <person name="Delaroque N."/>
            <person name="Dittami S.M."/>
            <person name="Doulbeau S."/>
            <person name="Elias M."/>
            <person name="Farnham G."/>
            <person name="Gachon C.M."/>
            <person name="Gschloessl B."/>
            <person name="Heesch S."/>
            <person name="Jabbari K."/>
            <person name="Jubin C."/>
            <person name="Kawai H."/>
            <person name="Kimura K."/>
            <person name="Kloareg B."/>
            <person name="Kupper F.C."/>
            <person name="Lang D."/>
            <person name="Le Bail A."/>
            <person name="Leblanc C."/>
            <person name="Lerouge P."/>
            <person name="Lohr M."/>
            <person name="Lopez P.J."/>
            <person name="Martens C."/>
            <person name="Maumus F."/>
            <person name="Michel G."/>
            <person name="Miranda-Saavedra D."/>
            <person name="Morales J."/>
            <person name="Moreau H."/>
            <person name="Motomura T."/>
            <person name="Nagasato C."/>
            <person name="Napoli C.A."/>
            <person name="Nelson D.R."/>
            <person name="Nyvall-Collen P."/>
            <person name="Peters A.F."/>
            <person name="Pommier C."/>
            <person name="Potin P."/>
            <person name="Poulain J."/>
            <person name="Quesneville H."/>
            <person name="Read B."/>
            <person name="Rensing S.A."/>
            <person name="Ritter A."/>
            <person name="Rousvoal S."/>
            <person name="Samanta M."/>
            <person name="Samson G."/>
            <person name="Schroeder D.C."/>
            <person name="Segurens B."/>
            <person name="Strittmatter M."/>
            <person name="Tonon T."/>
            <person name="Tregear J.W."/>
            <person name="Valentin K."/>
            <person name="von Dassow P."/>
            <person name="Yamagishi T."/>
            <person name="Van de Peer Y."/>
            <person name="Wincker P."/>
        </authorList>
    </citation>
    <scope>NUCLEOTIDE SEQUENCE [LARGE SCALE GENOMIC DNA]</scope>
    <source>
        <strain evidence="3">Ec32 / CCAP1310/4</strain>
    </source>
</reference>
<evidence type="ECO:0000256" key="1">
    <source>
        <dbReference type="SAM" id="MobiDB-lite"/>
    </source>
</evidence>
<dbReference type="AlphaFoldDB" id="D7FS36"/>
<dbReference type="OrthoDB" id="45039at2759"/>
<dbReference type="InParanoid" id="D7FS36"/>
<accession>D7FS36</accession>
<feature type="compositionally biased region" description="Gly residues" evidence="1">
    <location>
        <begin position="340"/>
        <end position="352"/>
    </location>
</feature>
<dbReference type="PANTHER" id="PTHR21530">
    <property type="entry name" value="PHEROMONE SHUTDOWN PROTEIN"/>
    <property type="match status" value="1"/>
</dbReference>
<dbReference type="eggNOG" id="KOG2860">
    <property type="taxonomic scope" value="Eukaryota"/>
</dbReference>
<sequence>MGRLGRTCSFAPLLPPSAPAFVASSPQITWRGRSHRRLSFDRQHGGRRRGIAAVAAAVEQQPAGGGGGGGEGVHSEQKTGYQPPSPLEDDGHVVDLSLLQDLLESGTLQVARRPADYSDRRSDGYTEPLEVYVLGTSHASETSAGHVRRVVEAVRPQSVVVELCKSRAGLMMPVAPENEAGSNNPLAMSGENFASSLARSIRIGGQSTALLRAALAWAARGSMADGQETMRSGGEGTTTPTSAVMYGDFRAAKEGAEEARIACSGFGLLQVQVGSWTVVWIYGMAWYEDHRGGLTSDSAASTWYSPSTFSRRERTFRSRGSACQECSGSSDTQQQQAIQRGGGGGGGGGGRNSGAAEKLRKSVSDGEVGEDALEDLISMLAERFPSVVGPLIYERDLYLAWTLKRSRAVCGQRRVVGVVGRGHLAGVMRAVETDRGGDTLVFKTLTGKQGGEAAAKGGGGGGLEWPYSSSPSKLEKGAKFAARLGLETAAGYALWELYKAVTTSSAT</sequence>
<feature type="compositionally biased region" description="Polar residues" evidence="1">
    <location>
        <begin position="324"/>
        <end position="338"/>
    </location>
</feature>
<evidence type="ECO:0000313" key="3">
    <source>
        <dbReference type="Proteomes" id="UP000002630"/>
    </source>
</evidence>
<feature type="region of interest" description="Disordered" evidence="1">
    <location>
        <begin position="320"/>
        <end position="366"/>
    </location>
</feature>
<dbReference type="STRING" id="2880.D7FS36"/>
<evidence type="ECO:0000313" key="2">
    <source>
        <dbReference type="EMBL" id="CBJ30977.1"/>
    </source>
</evidence>
<keyword evidence="3" id="KW-1185">Reference proteome</keyword>
<gene>
    <name evidence="2" type="ORF">Esi_0227_0021</name>
</gene>
<dbReference type="PANTHER" id="PTHR21530:SF0">
    <property type="entry name" value="TRAB FAMILY PROTEIN"/>
    <property type="match status" value="1"/>
</dbReference>
<proteinExistence type="predicted"/>